<dbReference type="EMBL" id="JBGBPQ010000001">
    <property type="protein sequence ID" value="KAL1530619.1"/>
    <property type="molecule type" value="Genomic_DNA"/>
</dbReference>
<evidence type="ECO:0000313" key="3">
    <source>
        <dbReference type="Proteomes" id="UP001515480"/>
    </source>
</evidence>
<dbReference type="InterPro" id="IPR035999">
    <property type="entry name" value="Sec7_dom_sf"/>
</dbReference>
<dbReference type="Proteomes" id="UP001515480">
    <property type="component" value="Unassembled WGS sequence"/>
</dbReference>
<dbReference type="PROSITE" id="PS50190">
    <property type="entry name" value="SEC7"/>
    <property type="match status" value="1"/>
</dbReference>
<dbReference type="InterPro" id="IPR000904">
    <property type="entry name" value="Sec7_dom"/>
</dbReference>
<keyword evidence="3" id="KW-1185">Reference proteome</keyword>
<dbReference type="InterPro" id="IPR023394">
    <property type="entry name" value="Sec7_C_sf"/>
</dbReference>
<protein>
    <recommendedName>
        <fullName evidence="1">SEC7 domain-containing protein</fullName>
    </recommendedName>
</protein>
<comment type="caution">
    <text evidence="2">The sequence shown here is derived from an EMBL/GenBank/DDBJ whole genome shotgun (WGS) entry which is preliminary data.</text>
</comment>
<dbReference type="SUPFAM" id="SSF48425">
    <property type="entry name" value="Sec7 domain"/>
    <property type="match status" value="1"/>
</dbReference>
<dbReference type="Pfam" id="PF01369">
    <property type="entry name" value="Sec7"/>
    <property type="match status" value="1"/>
</dbReference>
<dbReference type="Gene3D" id="1.10.1000.11">
    <property type="entry name" value="Arf Nucleotide-binding Site Opener,domain 2"/>
    <property type="match status" value="2"/>
</dbReference>
<dbReference type="AlphaFoldDB" id="A0AB34KDJ8"/>
<name>A0AB34KDJ8_PRYPA</name>
<dbReference type="GO" id="GO:0005085">
    <property type="term" value="F:guanyl-nucleotide exchange factor activity"/>
    <property type="evidence" value="ECO:0007669"/>
    <property type="project" value="InterPro"/>
</dbReference>
<sequence>MPAARTRSWRPFALLDVRRQKVEHSDFVSRFNALSTPKEVLQMAEPLGAEITAQLLFAAQPDVNLLGSCLGHHHAFFKKLVQEYAVCFDFADMEVVTALRHYLWRFRLPGESAQIERILEAFARAFFRAKPPSENPFCGWYTRQPTGERCCIQCGATEEKARGDKDWLKECQGCQCVTFCHPCRKRLRAAHGHAIGGTVGYGRACVAARRERGLLKDGILSYAGPIGGNKFVVSVEEEHENLKWERVSPFRSEDSVMVLCYSIIMLTTNLHSDKVKQKMKKHEFIAQNKGINDKENFPGDFLSDIYDDIAARELEVMKS</sequence>
<feature type="domain" description="SEC7" evidence="1">
    <location>
        <begin position="22"/>
        <end position="312"/>
    </location>
</feature>
<accession>A0AB34KDJ8</accession>
<organism evidence="2 3">
    <name type="scientific">Prymnesium parvum</name>
    <name type="common">Toxic golden alga</name>
    <dbReference type="NCBI Taxonomy" id="97485"/>
    <lineage>
        <taxon>Eukaryota</taxon>
        <taxon>Haptista</taxon>
        <taxon>Haptophyta</taxon>
        <taxon>Prymnesiophyceae</taxon>
        <taxon>Prymnesiales</taxon>
        <taxon>Prymnesiaceae</taxon>
        <taxon>Prymnesium</taxon>
    </lineage>
</organism>
<dbReference type="SMART" id="SM00222">
    <property type="entry name" value="Sec7"/>
    <property type="match status" value="1"/>
</dbReference>
<proteinExistence type="predicted"/>
<evidence type="ECO:0000259" key="1">
    <source>
        <dbReference type="PROSITE" id="PS50190"/>
    </source>
</evidence>
<gene>
    <name evidence="2" type="ORF">AB1Y20_001519</name>
</gene>
<reference evidence="2 3" key="1">
    <citation type="journal article" date="2024" name="Science">
        <title>Giant polyketide synthase enzymes in the biosynthesis of giant marine polyether toxins.</title>
        <authorList>
            <person name="Fallon T.R."/>
            <person name="Shende V.V."/>
            <person name="Wierzbicki I.H."/>
            <person name="Pendleton A.L."/>
            <person name="Watervoot N.F."/>
            <person name="Auber R.P."/>
            <person name="Gonzalez D.J."/>
            <person name="Wisecaver J.H."/>
            <person name="Moore B.S."/>
        </authorList>
    </citation>
    <scope>NUCLEOTIDE SEQUENCE [LARGE SCALE GENOMIC DNA]</scope>
    <source>
        <strain evidence="2 3">12B1</strain>
    </source>
</reference>
<evidence type="ECO:0000313" key="2">
    <source>
        <dbReference type="EMBL" id="KAL1530619.1"/>
    </source>
</evidence>
<dbReference type="GO" id="GO:0032012">
    <property type="term" value="P:regulation of ARF protein signal transduction"/>
    <property type="evidence" value="ECO:0007669"/>
    <property type="project" value="InterPro"/>
</dbReference>
<dbReference type="PANTHER" id="PTHR10663">
    <property type="entry name" value="GUANYL-NUCLEOTIDE EXCHANGE FACTOR"/>
    <property type="match status" value="1"/>
</dbReference>